<dbReference type="InterPro" id="IPR031025">
    <property type="entry name" value="LruC_dom"/>
</dbReference>
<evidence type="ECO:0000259" key="3">
    <source>
        <dbReference type="Pfam" id="PF16130"/>
    </source>
</evidence>
<evidence type="ECO:0000259" key="2">
    <source>
        <dbReference type="Pfam" id="PF13448"/>
    </source>
</evidence>
<dbReference type="AlphaFoldDB" id="A0AA48HNW9"/>
<dbReference type="RefSeq" id="WP_338294320.1">
    <property type="nucleotide sequence ID" value="NZ_AP027272.1"/>
</dbReference>
<evidence type="ECO:0000313" key="4">
    <source>
        <dbReference type="EMBL" id="BDX08246.1"/>
    </source>
</evidence>
<keyword evidence="1" id="KW-0732">Signal</keyword>
<sequence>MRKSTAMFIATMMLGSLITSMPRASEMINGVYQWQFLSGQNWPVGYNQNTGKPQNMIWAREEYSADFFQRINNALPESKINEAFLTDDTGSTITLTETAEVYVTFLHEGAGYKNAFGFFSYPTGNPPTRKEDVDVTIVFPNLSYPHMATGHRVNIGEFTAGTTIGFFIAANGYSWWTGVKDNRIPYYYSLSDLNPEHTAELRQHVVLLYDEEVQEVIMGFEDLPRTWGDNDFNDAVFSVKATPSTAIQKDTLVTMPKVNDSDADGVADEQDEFPNDYRKAYSSYYPSQQDWVTLAYEDNWPKLGDYDMNDLVIRERLQTIYSAQGGISGLKISGFIDARGASNANGFALRLMDVAPDAVKSASLSIAGERFDKFTEDYQTDAVIQLWRNSTLYTQTGESSGQCSHFNTHLHCEKFPPVPFSFEVDFHEDLSQLLHADLDFFIFRSNKRGHEIHFAGYGPTDLADPYLFGTHADDSDPAQQRYYKNAQNLPWGLKLNSDWQYPREYIDVLWAYPDYQDWVESSGLLKPDWYLVPGRQTHVFQ</sequence>
<evidence type="ECO:0000313" key="5">
    <source>
        <dbReference type="Proteomes" id="UP001333710"/>
    </source>
</evidence>
<reference evidence="4" key="1">
    <citation type="submission" date="2023-01" db="EMBL/GenBank/DDBJ databases">
        <title>Complete genome sequence of Planctobacterium marinum strain Dej080120_11.</title>
        <authorList>
            <person name="Ueki S."/>
            <person name="Maruyama F."/>
        </authorList>
    </citation>
    <scope>NUCLEOTIDE SEQUENCE</scope>
    <source>
        <strain evidence="4">Dej080120_11</strain>
    </source>
</reference>
<dbReference type="Pfam" id="PF16130">
    <property type="entry name" value="DUF4842"/>
    <property type="match status" value="1"/>
</dbReference>
<keyword evidence="5" id="KW-1185">Reference proteome</keyword>
<accession>A0AA48HNW9</accession>
<feature type="domain" description="DUF4114" evidence="2">
    <location>
        <begin position="158"/>
        <end position="241"/>
    </location>
</feature>
<dbReference type="NCBIfam" id="TIGR04456">
    <property type="entry name" value="LruC_dom"/>
    <property type="match status" value="1"/>
</dbReference>
<protein>
    <submittedName>
        <fullName evidence="4">LruC domain-containing protein</fullName>
    </submittedName>
</protein>
<organism evidence="4 5">
    <name type="scientific">Planctobacterium marinum</name>
    <dbReference type="NCBI Taxonomy" id="1631968"/>
    <lineage>
        <taxon>Bacteria</taxon>
        <taxon>Pseudomonadati</taxon>
        <taxon>Pseudomonadota</taxon>
        <taxon>Gammaproteobacteria</taxon>
        <taxon>Alteromonadales</taxon>
        <taxon>Alteromonadaceae</taxon>
        <taxon>Planctobacterium</taxon>
    </lineage>
</organism>
<dbReference type="EMBL" id="AP027272">
    <property type="protein sequence ID" value="BDX08246.1"/>
    <property type="molecule type" value="Genomic_DNA"/>
</dbReference>
<proteinExistence type="predicted"/>
<dbReference type="Pfam" id="PF13448">
    <property type="entry name" value="DUF4114"/>
    <property type="match status" value="1"/>
</dbReference>
<dbReference type="Proteomes" id="UP001333710">
    <property type="component" value="Chromosome"/>
</dbReference>
<feature type="chain" id="PRO_5041401697" evidence="1">
    <location>
        <begin position="25"/>
        <end position="541"/>
    </location>
</feature>
<gene>
    <name evidence="4" type="ORF">MACH26_37670</name>
</gene>
<dbReference type="InterPro" id="IPR025193">
    <property type="entry name" value="DUF4114"/>
</dbReference>
<dbReference type="InterPro" id="IPR032295">
    <property type="entry name" value="DUF4842"/>
</dbReference>
<feature type="domain" description="DUF4842" evidence="3">
    <location>
        <begin position="327"/>
        <end position="530"/>
    </location>
</feature>
<dbReference type="KEGG" id="pmaw:MACH26_37670"/>
<evidence type="ECO:0000256" key="1">
    <source>
        <dbReference type="SAM" id="SignalP"/>
    </source>
</evidence>
<feature type="signal peptide" evidence="1">
    <location>
        <begin position="1"/>
        <end position="24"/>
    </location>
</feature>
<name>A0AA48HNW9_9ALTE</name>